<dbReference type="STRING" id="983506.L8WMY4"/>
<keyword evidence="3" id="KW-0472">Membrane</keyword>
<evidence type="ECO:0000313" key="6">
    <source>
        <dbReference type="EMBL" id="ELU39300.1"/>
    </source>
</evidence>
<evidence type="ECO:0000256" key="2">
    <source>
        <dbReference type="ARBA" id="ARBA00023239"/>
    </source>
</evidence>
<dbReference type="Pfam" id="PF05426">
    <property type="entry name" value="Alginate_lyase"/>
    <property type="match status" value="1"/>
</dbReference>
<evidence type="ECO:0000256" key="1">
    <source>
        <dbReference type="ARBA" id="ARBA00022729"/>
    </source>
</evidence>
<dbReference type="InterPro" id="IPR008397">
    <property type="entry name" value="Alginate_lyase_dom"/>
</dbReference>
<dbReference type="InterPro" id="IPR008929">
    <property type="entry name" value="Chondroitin_lyas"/>
</dbReference>
<feature type="transmembrane region" description="Helical" evidence="3">
    <location>
        <begin position="521"/>
        <end position="542"/>
    </location>
</feature>
<keyword evidence="7" id="KW-1185">Reference proteome</keyword>
<sequence>MHRPWTLGVLGLSATFARAAFPSYPNEFVPPKVLLSTPEVWTNTTRAAQASIVKFADEVLREGRSHLLLEINSEFSSAWRTWIYRLMYDELAVIISVIGHSMLSNLNHSHLDLLILDQSYWPNCDGIGNTTELTQEESKVYVTCPYERRDGQFNPDYRLANDSGATQALMDALLYAPIAHLVISKSPELNTAKRPDGWYASQALRAAQIFFVDEATRVNPHLNYSQLLRGPGTQVGSPTGVLDMHWWPKALSGILLMKEMGVWSEADLAGVVNWAKAYIPWLQTNELAKADNHGSYFFNQLAALQILVGDLDGAKATVQDYFTGIYMSQIDEKGDQPKESARTHPYHYRGYNLCAMINSARLAEFVGYDGWNAKSSSGAGIQTAADYAMQFTPGPGEAASELFPQIAAVAVKFGDPSGKYAAFLASKDQSYPGRPWFLWNQPLSDSGLAVKFVPEDDDSGNGSVDPDNSTAGTASNNAVLGFKVDWKVGLRSNRLYHGRCNGVATMVVAQAGTNLVLVQNAAAIVAIVTVVVTAIIAIPVSFTM</sequence>
<dbReference type="Proteomes" id="UP000011668">
    <property type="component" value="Unassembled WGS sequence"/>
</dbReference>
<keyword evidence="2 6" id="KW-0456">Lyase</keyword>
<feature type="signal peptide" evidence="4">
    <location>
        <begin position="1"/>
        <end position="19"/>
    </location>
</feature>
<dbReference type="OrthoDB" id="63533at2759"/>
<evidence type="ECO:0000256" key="3">
    <source>
        <dbReference type="SAM" id="Phobius"/>
    </source>
</evidence>
<proteinExistence type="predicted"/>
<gene>
    <name evidence="6" type="ORF">AG1IA_06666</name>
</gene>
<feature type="chain" id="PRO_5003997427" evidence="4">
    <location>
        <begin position="20"/>
        <end position="544"/>
    </location>
</feature>
<keyword evidence="3" id="KW-1133">Transmembrane helix</keyword>
<dbReference type="GO" id="GO:0016829">
    <property type="term" value="F:lyase activity"/>
    <property type="evidence" value="ECO:0007669"/>
    <property type="project" value="UniProtKB-KW"/>
</dbReference>
<comment type="caution">
    <text evidence="6">The sequence shown here is derived from an EMBL/GenBank/DDBJ whole genome shotgun (WGS) entry which is preliminary data.</text>
</comment>
<dbReference type="HOGENOM" id="CLU_031144_1_0_1"/>
<name>L8WMY4_THACA</name>
<protein>
    <submittedName>
        <fullName evidence="6">Alginate lyase domain-containing protein</fullName>
    </submittedName>
</protein>
<dbReference type="GO" id="GO:0042597">
    <property type="term" value="C:periplasmic space"/>
    <property type="evidence" value="ECO:0007669"/>
    <property type="project" value="InterPro"/>
</dbReference>
<dbReference type="AlphaFoldDB" id="L8WMY4"/>
<dbReference type="Gene3D" id="1.50.10.100">
    <property type="entry name" value="Chondroitin AC/alginate lyase"/>
    <property type="match status" value="1"/>
</dbReference>
<evidence type="ECO:0000259" key="5">
    <source>
        <dbReference type="Pfam" id="PF05426"/>
    </source>
</evidence>
<keyword evidence="3" id="KW-0812">Transmembrane</keyword>
<reference evidence="6 7" key="1">
    <citation type="journal article" date="2013" name="Nat. Commun.">
        <title>The evolution and pathogenic mechanisms of the rice sheath blight pathogen.</title>
        <authorList>
            <person name="Zheng A."/>
            <person name="Lin R."/>
            <person name="Xu L."/>
            <person name="Qin P."/>
            <person name="Tang C."/>
            <person name="Ai P."/>
            <person name="Zhang D."/>
            <person name="Liu Y."/>
            <person name="Sun Z."/>
            <person name="Feng H."/>
            <person name="Wang Y."/>
            <person name="Chen Y."/>
            <person name="Liang X."/>
            <person name="Fu R."/>
            <person name="Li Q."/>
            <person name="Zhang J."/>
            <person name="Yu X."/>
            <person name="Xie Z."/>
            <person name="Ding L."/>
            <person name="Guan P."/>
            <person name="Tang J."/>
            <person name="Liang Y."/>
            <person name="Wang S."/>
            <person name="Deng Q."/>
            <person name="Li S."/>
            <person name="Zhu J."/>
            <person name="Wang L."/>
            <person name="Liu H."/>
            <person name="Li P."/>
        </authorList>
    </citation>
    <scope>NUCLEOTIDE SEQUENCE [LARGE SCALE GENOMIC DNA]</scope>
    <source>
        <strain evidence="7">AG-1 IA</strain>
    </source>
</reference>
<evidence type="ECO:0000256" key="4">
    <source>
        <dbReference type="SAM" id="SignalP"/>
    </source>
</evidence>
<dbReference type="SUPFAM" id="SSF48230">
    <property type="entry name" value="Chondroitin AC/alginate lyase"/>
    <property type="match status" value="1"/>
</dbReference>
<feature type="domain" description="Alginate lyase" evidence="5">
    <location>
        <begin position="142"/>
        <end position="395"/>
    </location>
</feature>
<evidence type="ECO:0000313" key="7">
    <source>
        <dbReference type="Proteomes" id="UP000011668"/>
    </source>
</evidence>
<organism evidence="6 7">
    <name type="scientific">Thanatephorus cucumeris (strain AG1-IA)</name>
    <name type="common">Rice sheath blight fungus</name>
    <name type="synonym">Rhizoctonia solani</name>
    <dbReference type="NCBI Taxonomy" id="983506"/>
    <lineage>
        <taxon>Eukaryota</taxon>
        <taxon>Fungi</taxon>
        <taxon>Dikarya</taxon>
        <taxon>Basidiomycota</taxon>
        <taxon>Agaricomycotina</taxon>
        <taxon>Agaricomycetes</taxon>
        <taxon>Cantharellales</taxon>
        <taxon>Ceratobasidiaceae</taxon>
        <taxon>Rhizoctonia</taxon>
        <taxon>Rhizoctonia solani AG-1</taxon>
    </lineage>
</organism>
<keyword evidence="1 4" id="KW-0732">Signal</keyword>
<accession>L8WMY4</accession>
<dbReference type="EMBL" id="AFRT01001828">
    <property type="protein sequence ID" value="ELU39300.1"/>
    <property type="molecule type" value="Genomic_DNA"/>
</dbReference>